<sequence>MVSTSTPKPKGSSRSSRSRTPSRIPTPAIKKSKYLSSTSKSNRSRTPTRSIIMTSTPMMTKQKKSKPSSSSKKEWKTKTPNKKSDFDDFVVGSAKKKSVKKSHGKKRKSIVVADDVYDDDLDIDNVMDDYRPSKKTPSRKKTSSQKKSPSRNKSTGKKSIVSPIIEFDDDDNDVYEEHLYEVHDSNTGLSSPSSLVRRSKRIRHHHPQQQLNSIIEEQSIEFKSISNNKNDTNQSINGQKESQSSNNNLVTDKWNWFGCSIM</sequence>
<evidence type="ECO:0000313" key="2">
    <source>
        <dbReference type="Proteomes" id="UP000515146"/>
    </source>
</evidence>
<feature type="region of interest" description="Disordered" evidence="1">
    <location>
        <begin position="1"/>
        <end position="165"/>
    </location>
</feature>
<feature type="compositionally biased region" description="Polar residues" evidence="1">
    <location>
        <begin position="185"/>
        <end position="196"/>
    </location>
</feature>
<reference evidence="3" key="1">
    <citation type="submission" date="2025-08" db="UniProtKB">
        <authorList>
            <consortium name="RefSeq"/>
        </authorList>
    </citation>
    <scope>IDENTIFICATION</scope>
    <source>
        <strain evidence="3">Airmid</strain>
    </source>
</reference>
<feature type="region of interest" description="Disordered" evidence="1">
    <location>
        <begin position="227"/>
        <end position="247"/>
    </location>
</feature>
<dbReference type="InParanoid" id="A0A6P6YI93"/>
<proteinExistence type="predicted"/>
<organism evidence="2 3">
    <name type="scientific">Dermatophagoides pteronyssinus</name>
    <name type="common">European house dust mite</name>
    <dbReference type="NCBI Taxonomy" id="6956"/>
    <lineage>
        <taxon>Eukaryota</taxon>
        <taxon>Metazoa</taxon>
        <taxon>Ecdysozoa</taxon>
        <taxon>Arthropoda</taxon>
        <taxon>Chelicerata</taxon>
        <taxon>Arachnida</taxon>
        <taxon>Acari</taxon>
        <taxon>Acariformes</taxon>
        <taxon>Sarcoptiformes</taxon>
        <taxon>Astigmata</taxon>
        <taxon>Psoroptidia</taxon>
        <taxon>Analgoidea</taxon>
        <taxon>Pyroglyphidae</taxon>
        <taxon>Dermatophagoidinae</taxon>
        <taxon>Dermatophagoides</taxon>
    </lineage>
</organism>
<accession>A0A6P6YI93</accession>
<gene>
    <name evidence="3" type="primary">LOC113798587</name>
</gene>
<feature type="compositionally biased region" description="Basic and acidic residues" evidence="1">
    <location>
        <begin position="71"/>
        <end position="86"/>
    </location>
</feature>
<feature type="compositionally biased region" description="Basic residues" evidence="1">
    <location>
        <begin position="94"/>
        <end position="109"/>
    </location>
</feature>
<feature type="compositionally biased region" description="Basic residues" evidence="1">
    <location>
        <begin position="133"/>
        <end position="156"/>
    </location>
</feature>
<feature type="compositionally biased region" description="Low complexity" evidence="1">
    <location>
        <begin position="1"/>
        <end position="27"/>
    </location>
</feature>
<dbReference type="AlphaFoldDB" id="A0A6P6YI93"/>
<name>A0A6P6YI93_DERPT</name>
<dbReference type="RefSeq" id="XP_027204947.1">
    <property type="nucleotide sequence ID" value="XM_027349146.1"/>
</dbReference>
<dbReference type="OrthoDB" id="10522959at2759"/>
<keyword evidence="2" id="KW-1185">Reference proteome</keyword>
<protein>
    <submittedName>
        <fullName evidence="3">Uncharacterized protein LOC113798587</fullName>
    </submittedName>
</protein>
<feature type="compositionally biased region" description="Basic residues" evidence="1">
    <location>
        <begin position="197"/>
        <end position="207"/>
    </location>
</feature>
<evidence type="ECO:0000256" key="1">
    <source>
        <dbReference type="SAM" id="MobiDB-lite"/>
    </source>
</evidence>
<feature type="compositionally biased region" description="Low complexity" evidence="1">
    <location>
        <begin position="34"/>
        <end position="60"/>
    </location>
</feature>
<dbReference type="KEGG" id="dpte:113798587"/>
<evidence type="ECO:0000313" key="3">
    <source>
        <dbReference type="RefSeq" id="XP_027204947.1"/>
    </source>
</evidence>
<feature type="region of interest" description="Disordered" evidence="1">
    <location>
        <begin position="183"/>
        <end position="209"/>
    </location>
</feature>
<dbReference type="Proteomes" id="UP000515146">
    <property type="component" value="Unplaced"/>
</dbReference>
<feature type="compositionally biased region" description="Acidic residues" evidence="1">
    <location>
        <begin position="115"/>
        <end position="127"/>
    </location>
</feature>